<accession>A0A1B9G7Z0</accession>
<dbReference type="AlphaFoldDB" id="A0A1B9G7Z0"/>
<feature type="region of interest" description="Disordered" evidence="1">
    <location>
        <begin position="349"/>
        <end position="461"/>
    </location>
</feature>
<feature type="compositionally biased region" description="Low complexity" evidence="1">
    <location>
        <begin position="408"/>
        <end position="422"/>
    </location>
</feature>
<dbReference type="OrthoDB" id="2565396at2759"/>
<feature type="compositionally biased region" description="Basic and acidic residues" evidence="1">
    <location>
        <begin position="439"/>
        <end position="461"/>
    </location>
</feature>
<feature type="compositionally biased region" description="Polar residues" evidence="1">
    <location>
        <begin position="81"/>
        <end position="91"/>
    </location>
</feature>
<feature type="compositionally biased region" description="Low complexity" evidence="1">
    <location>
        <begin position="231"/>
        <end position="254"/>
    </location>
</feature>
<evidence type="ECO:0000256" key="1">
    <source>
        <dbReference type="SAM" id="MobiDB-lite"/>
    </source>
</evidence>
<dbReference type="RefSeq" id="XP_019048208.1">
    <property type="nucleotide sequence ID" value="XM_019188646.1"/>
</dbReference>
<feature type="compositionally biased region" description="Low complexity" evidence="1">
    <location>
        <begin position="293"/>
        <end position="307"/>
    </location>
</feature>
<feature type="compositionally biased region" description="Basic and acidic residues" evidence="1">
    <location>
        <begin position="96"/>
        <end position="108"/>
    </location>
</feature>
<keyword evidence="4" id="KW-1185">Reference proteome</keyword>
<dbReference type="EMBL" id="CP144542">
    <property type="protein sequence ID" value="WVW81283.1"/>
    <property type="molecule type" value="Genomic_DNA"/>
</dbReference>
<reference evidence="2" key="1">
    <citation type="submission" date="2013-07" db="EMBL/GenBank/DDBJ databases">
        <title>The Genome Sequence of Cryptococcus bestiolae CBS10118.</title>
        <authorList>
            <consortium name="The Broad Institute Genome Sequencing Platform"/>
            <person name="Cuomo C."/>
            <person name="Litvintseva A."/>
            <person name="Chen Y."/>
            <person name="Heitman J."/>
            <person name="Sun S."/>
            <person name="Springer D."/>
            <person name="Dromer F."/>
            <person name="Young S.K."/>
            <person name="Zeng Q."/>
            <person name="Gargeya S."/>
            <person name="Fitzgerald M."/>
            <person name="Abouelleil A."/>
            <person name="Alvarado L."/>
            <person name="Berlin A.M."/>
            <person name="Chapman S.B."/>
            <person name="Dewar J."/>
            <person name="Goldberg J."/>
            <person name="Griggs A."/>
            <person name="Gujja S."/>
            <person name="Hansen M."/>
            <person name="Howarth C."/>
            <person name="Imamovic A."/>
            <person name="Larimer J."/>
            <person name="McCowan C."/>
            <person name="Murphy C."/>
            <person name="Pearson M."/>
            <person name="Priest M."/>
            <person name="Roberts A."/>
            <person name="Saif S."/>
            <person name="Shea T."/>
            <person name="Sykes S."/>
            <person name="Wortman J."/>
            <person name="Nusbaum C."/>
            <person name="Birren B."/>
        </authorList>
    </citation>
    <scope>NUCLEOTIDE SEQUENCE [LARGE SCALE GENOMIC DNA]</scope>
    <source>
        <strain evidence="2">CBS 10118</strain>
    </source>
</reference>
<dbReference type="KEGG" id="kbi:30206372"/>
<evidence type="ECO:0000313" key="3">
    <source>
        <dbReference type="EMBL" id="WVW81283.1"/>
    </source>
</evidence>
<gene>
    <name evidence="2" type="ORF">I302_01973</name>
    <name evidence="3" type="ORF">I302_103274</name>
</gene>
<feature type="region of interest" description="Disordered" evidence="1">
    <location>
        <begin position="164"/>
        <end position="204"/>
    </location>
</feature>
<feature type="region of interest" description="Disordered" evidence="1">
    <location>
        <begin position="81"/>
        <end position="126"/>
    </location>
</feature>
<dbReference type="EMBL" id="KI894019">
    <property type="protein sequence ID" value="OCF27138.1"/>
    <property type="molecule type" value="Genomic_DNA"/>
</dbReference>
<evidence type="ECO:0000313" key="4">
    <source>
        <dbReference type="Proteomes" id="UP000092730"/>
    </source>
</evidence>
<reference evidence="3" key="4">
    <citation type="submission" date="2024-02" db="EMBL/GenBank/DDBJ databases">
        <title>Comparative genomics of Cryptococcus and Kwoniella reveals pathogenesis evolution and contrasting modes of karyotype evolution via chromosome fusion or intercentromeric recombination.</title>
        <authorList>
            <person name="Coelho M.A."/>
            <person name="David-Palma M."/>
            <person name="Shea T."/>
            <person name="Bowers K."/>
            <person name="McGinley-Smith S."/>
            <person name="Mohammad A.W."/>
            <person name="Gnirke A."/>
            <person name="Yurkov A.M."/>
            <person name="Nowrousian M."/>
            <person name="Sun S."/>
            <person name="Cuomo C.A."/>
            <person name="Heitman J."/>
        </authorList>
    </citation>
    <scope>NUCLEOTIDE SEQUENCE</scope>
    <source>
        <strain evidence="3">CBS 10118</strain>
    </source>
</reference>
<name>A0A1B9G7Z0_9TREE</name>
<protein>
    <submittedName>
        <fullName evidence="2">Uncharacterized protein</fullName>
    </submittedName>
</protein>
<evidence type="ECO:0000313" key="2">
    <source>
        <dbReference type="EMBL" id="OCF27138.1"/>
    </source>
</evidence>
<feature type="compositionally biased region" description="Basic and acidic residues" evidence="1">
    <location>
        <begin position="181"/>
        <end position="192"/>
    </location>
</feature>
<reference evidence="3" key="2">
    <citation type="submission" date="2013-07" db="EMBL/GenBank/DDBJ databases">
        <authorList>
            <consortium name="The Broad Institute Genome Sequencing Platform"/>
            <person name="Cuomo C."/>
            <person name="Litvintseva A."/>
            <person name="Chen Y."/>
            <person name="Heitman J."/>
            <person name="Sun S."/>
            <person name="Springer D."/>
            <person name="Dromer F."/>
            <person name="Young S.K."/>
            <person name="Zeng Q."/>
            <person name="Gargeya S."/>
            <person name="Fitzgerald M."/>
            <person name="Abouelleil A."/>
            <person name="Alvarado L."/>
            <person name="Berlin A.M."/>
            <person name="Chapman S.B."/>
            <person name="Dewar J."/>
            <person name="Goldberg J."/>
            <person name="Griggs A."/>
            <person name="Gujja S."/>
            <person name="Hansen M."/>
            <person name="Howarth C."/>
            <person name="Imamovic A."/>
            <person name="Larimer J."/>
            <person name="McCowan C."/>
            <person name="Murphy C."/>
            <person name="Pearson M."/>
            <person name="Priest M."/>
            <person name="Roberts A."/>
            <person name="Saif S."/>
            <person name="Shea T."/>
            <person name="Sykes S."/>
            <person name="Wortman J."/>
            <person name="Nusbaum C."/>
            <person name="Birren B."/>
        </authorList>
    </citation>
    <scope>NUCLEOTIDE SEQUENCE</scope>
    <source>
        <strain evidence="3">CBS 10118</strain>
    </source>
</reference>
<feature type="compositionally biased region" description="Pro residues" evidence="1">
    <location>
        <begin position="315"/>
        <end position="328"/>
    </location>
</feature>
<dbReference type="VEuPathDB" id="FungiDB:I302_01973"/>
<feature type="compositionally biased region" description="Polar residues" evidence="1">
    <location>
        <begin position="380"/>
        <end position="395"/>
    </location>
</feature>
<proteinExistence type="predicted"/>
<sequence>MLATSPRAISPVGANPHPPNNPNPNSKSISYRRSFLLSLANPTPTDPQHRPRKISRPLSSFTPILRCSIALSDSDWGISEESSSLFDNQPISRDLPIPREGDVRHPCDRSTISRTSGGSMDEYTFGGSTRDSETLFHYKSYDESLGGENKLPILVDFGNPFAGGGSISSSPGSVDKAAPTKNKDREPQDKHPLSTFPRSVNSSTTSLQDLGIRLGPRENLVDPLPLHLGGRVSRSNSNSSSTSLSSIRRSSSFSRETKELNPFAPPFPLPNTQGTGTDQLHQPKPISLKGTLNRRISISNDRSNSNSPEIEPFPGSLPLPKNLPPSLPPKPSSLAPVFVKRESAALPQPMALPDIPPLGREWTGENSLSGNEKRRRASLLNVNSVGNGHNISRGSSPLGRALGNGTNSAPGSRRGSFASASGDDVTIIARAGAMSPFGERLRRDLGSGRRGSESRDNKERW</sequence>
<reference evidence="2" key="3">
    <citation type="submission" date="2014-01" db="EMBL/GenBank/DDBJ databases">
        <title>Evolution of pathogenesis and genome organization in the Tremellales.</title>
        <authorList>
            <person name="Cuomo C."/>
            <person name="Litvintseva A."/>
            <person name="Heitman J."/>
            <person name="Chen Y."/>
            <person name="Sun S."/>
            <person name="Springer D."/>
            <person name="Dromer F."/>
            <person name="Young S."/>
            <person name="Zeng Q."/>
            <person name="Chapman S."/>
            <person name="Gujja S."/>
            <person name="Saif S."/>
            <person name="Birren B."/>
        </authorList>
    </citation>
    <scope>NUCLEOTIDE SEQUENCE</scope>
    <source>
        <strain evidence="2">CBS 10118</strain>
    </source>
</reference>
<dbReference type="GeneID" id="30206372"/>
<organism evidence="2">
    <name type="scientific">Kwoniella bestiolae CBS 10118</name>
    <dbReference type="NCBI Taxonomy" id="1296100"/>
    <lineage>
        <taxon>Eukaryota</taxon>
        <taxon>Fungi</taxon>
        <taxon>Dikarya</taxon>
        <taxon>Basidiomycota</taxon>
        <taxon>Agaricomycotina</taxon>
        <taxon>Tremellomycetes</taxon>
        <taxon>Tremellales</taxon>
        <taxon>Cryptococcaceae</taxon>
        <taxon>Kwoniella</taxon>
    </lineage>
</organism>
<feature type="region of interest" description="Disordered" evidence="1">
    <location>
        <begin position="225"/>
        <end position="328"/>
    </location>
</feature>
<feature type="region of interest" description="Disordered" evidence="1">
    <location>
        <begin position="1"/>
        <end position="57"/>
    </location>
</feature>
<dbReference type="Proteomes" id="UP000092730">
    <property type="component" value="Chromosome 2"/>
</dbReference>